<dbReference type="Gene3D" id="3.30.420.40">
    <property type="match status" value="2"/>
</dbReference>
<dbReference type="InterPro" id="IPR036390">
    <property type="entry name" value="WH_DNA-bd_sf"/>
</dbReference>
<dbReference type="Proteomes" id="UP000249260">
    <property type="component" value="Unassembled WGS sequence"/>
</dbReference>
<dbReference type="OrthoDB" id="9796533at2"/>
<evidence type="ECO:0008006" key="6">
    <source>
        <dbReference type="Google" id="ProtNLM"/>
    </source>
</evidence>
<name>A0A328U8V6_9BACL</name>
<dbReference type="InterPro" id="IPR000600">
    <property type="entry name" value="ROK"/>
</dbReference>
<evidence type="ECO:0000256" key="2">
    <source>
        <dbReference type="ARBA" id="ARBA00006479"/>
    </source>
</evidence>
<dbReference type="PANTHER" id="PTHR18964:SF149">
    <property type="entry name" value="BIFUNCTIONAL UDP-N-ACETYLGLUCOSAMINE 2-EPIMERASE_N-ACETYLMANNOSAMINE KINASE"/>
    <property type="match status" value="1"/>
</dbReference>
<evidence type="ECO:0000256" key="3">
    <source>
        <dbReference type="ARBA" id="ARBA00022629"/>
    </source>
</evidence>
<dbReference type="InterPro" id="IPR049874">
    <property type="entry name" value="ROK_cs"/>
</dbReference>
<evidence type="ECO:0000256" key="1">
    <source>
        <dbReference type="ARBA" id="ARBA00002486"/>
    </source>
</evidence>
<dbReference type="Pfam" id="PF00480">
    <property type="entry name" value="ROK"/>
    <property type="match status" value="1"/>
</dbReference>
<sequence length="398" mass="43956">MRMLRMRSKPGYLTQVKQSNMSAVLKSIWEFEPISRVELVERTDLTSGTLTNLTQDMIRGGIIRESESSHGSVGRKRMLLRLDTENYRIIGIDIGRNAFEVVLTDLAGRVIAASEGSTAGMDNPDSILDLITPSVQKMKALSSDSGNKLLGIGVSIPGPMDMQQGILLDPPNFPGWEQYPVRAELEKRMEATVLINDDARSSAFAERWFGLGRTTSHLVHITMGIGIGGGVVMNGEMLYGANGLYGQIGHITVVHNGEPCACGNLGCWETVGSIPGIMRNWTDGHGKTIMNFFEAVQRNDREAARTLEYTLSILTDALTNLFNVYDPDVIVMGGKLYPYLSRYMPEIRKRVQSRVYPFVRERVRIEASTFGTSQSAVGAAALIFDRLMREPLDMIGLS</sequence>
<comment type="similarity">
    <text evidence="2">Belongs to the ROK (NagC/XylR) family.</text>
</comment>
<gene>
    <name evidence="4" type="ORF">DL346_14615</name>
</gene>
<accession>A0A328U8V6</accession>
<dbReference type="AlphaFoldDB" id="A0A328U8V6"/>
<proteinExistence type="inferred from homology"/>
<comment type="function">
    <text evidence="1">Transcriptional repressor of xylose-utilizing enzymes.</text>
</comment>
<dbReference type="SUPFAM" id="SSF53067">
    <property type="entry name" value="Actin-like ATPase domain"/>
    <property type="match status" value="1"/>
</dbReference>
<keyword evidence="3" id="KW-0119">Carbohydrate metabolism</keyword>
<evidence type="ECO:0000313" key="4">
    <source>
        <dbReference type="EMBL" id="RAP76594.1"/>
    </source>
</evidence>
<evidence type="ECO:0000313" key="5">
    <source>
        <dbReference type="Proteomes" id="UP000249260"/>
    </source>
</evidence>
<keyword evidence="5" id="KW-1185">Reference proteome</keyword>
<dbReference type="PANTHER" id="PTHR18964">
    <property type="entry name" value="ROK (REPRESSOR, ORF, KINASE) FAMILY"/>
    <property type="match status" value="1"/>
</dbReference>
<dbReference type="InterPro" id="IPR043129">
    <property type="entry name" value="ATPase_NBD"/>
</dbReference>
<protein>
    <recommendedName>
        <fullName evidence="6">ROK family transcriptional regulator</fullName>
    </recommendedName>
</protein>
<dbReference type="InterPro" id="IPR036388">
    <property type="entry name" value="WH-like_DNA-bd_sf"/>
</dbReference>
<dbReference type="PROSITE" id="PS01125">
    <property type="entry name" value="ROK"/>
    <property type="match status" value="1"/>
</dbReference>
<keyword evidence="3" id="KW-0859">Xylose metabolism</keyword>
<comment type="caution">
    <text evidence="4">The sequence shown here is derived from an EMBL/GenBank/DDBJ whole genome shotgun (WGS) entry which is preliminary data.</text>
</comment>
<organism evidence="4 5">
    <name type="scientific">Paenibacillus montanisoli</name>
    <dbReference type="NCBI Taxonomy" id="2081970"/>
    <lineage>
        <taxon>Bacteria</taxon>
        <taxon>Bacillati</taxon>
        <taxon>Bacillota</taxon>
        <taxon>Bacilli</taxon>
        <taxon>Bacillales</taxon>
        <taxon>Paenibacillaceae</taxon>
        <taxon>Paenibacillus</taxon>
    </lineage>
</organism>
<dbReference type="Gene3D" id="1.10.10.10">
    <property type="entry name" value="Winged helix-like DNA-binding domain superfamily/Winged helix DNA-binding domain"/>
    <property type="match status" value="1"/>
</dbReference>
<dbReference type="EMBL" id="QLUW01000002">
    <property type="protein sequence ID" value="RAP76594.1"/>
    <property type="molecule type" value="Genomic_DNA"/>
</dbReference>
<dbReference type="GO" id="GO:0042732">
    <property type="term" value="P:D-xylose metabolic process"/>
    <property type="evidence" value="ECO:0007669"/>
    <property type="project" value="UniProtKB-KW"/>
</dbReference>
<reference evidence="4 5" key="1">
    <citation type="submission" date="2018-06" db="EMBL/GenBank/DDBJ databases">
        <title>Paenibacillus montanisoli sp. nov., isolated from mountain area soil.</title>
        <authorList>
            <person name="Wu M."/>
        </authorList>
    </citation>
    <scope>NUCLEOTIDE SEQUENCE [LARGE SCALE GENOMIC DNA]</scope>
    <source>
        <strain evidence="4 5">RA17</strain>
    </source>
</reference>
<dbReference type="SUPFAM" id="SSF46785">
    <property type="entry name" value="Winged helix' DNA-binding domain"/>
    <property type="match status" value="1"/>
</dbReference>